<evidence type="ECO:0000313" key="3">
    <source>
        <dbReference type="Proteomes" id="UP000655208"/>
    </source>
</evidence>
<evidence type="ECO:0000256" key="1">
    <source>
        <dbReference type="SAM" id="MobiDB-lite"/>
    </source>
</evidence>
<comment type="caution">
    <text evidence="2">The sequence shown here is derived from an EMBL/GenBank/DDBJ whole genome shotgun (WGS) entry which is preliminary data.</text>
</comment>
<dbReference type="Proteomes" id="UP000655208">
    <property type="component" value="Unassembled WGS sequence"/>
</dbReference>
<accession>A0A917T9Y0</accession>
<reference evidence="2" key="2">
    <citation type="submission" date="2020-09" db="EMBL/GenBank/DDBJ databases">
        <authorList>
            <person name="Sun Q."/>
            <person name="Zhou Y."/>
        </authorList>
    </citation>
    <scope>NUCLEOTIDE SEQUENCE</scope>
    <source>
        <strain evidence="2">CGMCC 4.7308</strain>
    </source>
</reference>
<organism evidence="2 3">
    <name type="scientific">Nakamurella endophytica</name>
    <dbReference type="NCBI Taxonomy" id="1748367"/>
    <lineage>
        <taxon>Bacteria</taxon>
        <taxon>Bacillati</taxon>
        <taxon>Actinomycetota</taxon>
        <taxon>Actinomycetes</taxon>
        <taxon>Nakamurellales</taxon>
        <taxon>Nakamurellaceae</taxon>
        <taxon>Nakamurella</taxon>
    </lineage>
</organism>
<feature type="region of interest" description="Disordered" evidence="1">
    <location>
        <begin position="50"/>
        <end position="69"/>
    </location>
</feature>
<evidence type="ECO:0000313" key="2">
    <source>
        <dbReference type="EMBL" id="GGM12977.1"/>
    </source>
</evidence>
<dbReference type="EMBL" id="BMNA01000011">
    <property type="protein sequence ID" value="GGM12977.1"/>
    <property type="molecule type" value="Genomic_DNA"/>
</dbReference>
<protein>
    <submittedName>
        <fullName evidence="2">Uncharacterized protein</fullName>
    </submittedName>
</protein>
<gene>
    <name evidence="2" type="ORF">GCM10011594_36110</name>
</gene>
<dbReference type="AlphaFoldDB" id="A0A917T9Y0"/>
<keyword evidence="3" id="KW-1185">Reference proteome</keyword>
<proteinExistence type="predicted"/>
<sequence>MSCWLLHRVDTTLYAAESPDRLRVRAFCVLGGIVAAKPFNTAAPTLTKRGGAAGYRPRPGITDLSKLCP</sequence>
<name>A0A917T9Y0_9ACTN</name>
<reference evidence="2" key="1">
    <citation type="journal article" date="2014" name="Int. J. Syst. Evol. Microbiol.">
        <title>Complete genome sequence of Corynebacterium casei LMG S-19264T (=DSM 44701T), isolated from a smear-ripened cheese.</title>
        <authorList>
            <consortium name="US DOE Joint Genome Institute (JGI-PGF)"/>
            <person name="Walter F."/>
            <person name="Albersmeier A."/>
            <person name="Kalinowski J."/>
            <person name="Ruckert C."/>
        </authorList>
    </citation>
    <scope>NUCLEOTIDE SEQUENCE</scope>
    <source>
        <strain evidence="2">CGMCC 4.7308</strain>
    </source>
</reference>